<feature type="compositionally biased region" description="Polar residues" evidence="2">
    <location>
        <begin position="119"/>
        <end position="132"/>
    </location>
</feature>
<accession>A0A2U3KFI1</accession>
<evidence type="ECO:0000313" key="4">
    <source>
        <dbReference type="EMBL" id="SPF38317.1"/>
    </source>
</evidence>
<sequence>MRELRHFLLLVFASAFVFTLVAHAQDDQAPSLGDVARQARLQKQQKDAQTQTKDAQTKDTTATDAQGKDDAQSKDAPGKDATSKDKDNKDTVAKYAPSPKTPHVITNEDIPEHIGPTRTMGQGPQNSGVTYDQPTYTEPKLPADYWKAQIMAQKNAIANLKSNIDTLSASIQYAGGNCVSNCVQWNERQKQKQEQVDAMKLQLEDLEKRLDDMQEAARKQGYGSSVYDP</sequence>
<reference evidence="5" key="1">
    <citation type="submission" date="2018-02" db="EMBL/GenBank/DDBJ databases">
        <authorList>
            <person name="Hausmann B."/>
        </authorList>
    </citation>
    <scope>NUCLEOTIDE SEQUENCE [LARGE SCALE GENOMIC DNA]</scope>
    <source>
        <strain evidence="5">Peat soil MAG SbA1</strain>
    </source>
</reference>
<proteinExistence type="predicted"/>
<evidence type="ECO:0000256" key="2">
    <source>
        <dbReference type="SAM" id="MobiDB-lite"/>
    </source>
</evidence>
<feature type="chain" id="PRO_5015781484" description="Secreted protein" evidence="3">
    <location>
        <begin position="25"/>
        <end position="229"/>
    </location>
</feature>
<gene>
    <name evidence="4" type="ORF">SBA1_20017</name>
</gene>
<feature type="coiled-coil region" evidence="1">
    <location>
        <begin position="150"/>
        <end position="216"/>
    </location>
</feature>
<evidence type="ECO:0000256" key="1">
    <source>
        <dbReference type="SAM" id="Coils"/>
    </source>
</evidence>
<feature type="compositionally biased region" description="Low complexity" evidence="2">
    <location>
        <begin position="47"/>
        <end position="65"/>
    </location>
</feature>
<evidence type="ECO:0000313" key="5">
    <source>
        <dbReference type="Proteomes" id="UP000238701"/>
    </source>
</evidence>
<dbReference type="Proteomes" id="UP000238701">
    <property type="component" value="Unassembled WGS sequence"/>
</dbReference>
<keyword evidence="1" id="KW-0175">Coiled coil</keyword>
<feature type="signal peptide" evidence="3">
    <location>
        <begin position="1"/>
        <end position="24"/>
    </location>
</feature>
<name>A0A2U3KFI1_9BACT</name>
<feature type="region of interest" description="Disordered" evidence="2">
    <location>
        <begin position="37"/>
        <end position="132"/>
    </location>
</feature>
<evidence type="ECO:0000256" key="3">
    <source>
        <dbReference type="SAM" id="SignalP"/>
    </source>
</evidence>
<evidence type="ECO:0008006" key="6">
    <source>
        <dbReference type="Google" id="ProtNLM"/>
    </source>
</evidence>
<organism evidence="4 5">
    <name type="scientific">Candidatus Sulfotelmatobacter kueseliae</name>
    <dbReference type="NCBI Taxonomy" id="2042962"/>
    <lineage>
        <taxon>Bacteria</taxon>
        <taxon>Pseudomonadati</taxon>
        <taxon>Acidobacteriota</taxon>
        <taxon>Terriglobia</taxon>
        <taxon>Terriglobales</taxon>
        <taxon>Candidatus Korobacteraceae</taxon>
        <taxon>Candidatus Sulfotelmatobacter</taxon>
    </lineage>
</organism>
<dbReference type="EMBL" id="OMOD01000111">
    <property type="protein sequence ID" value="SPF38317.1"/>
    <property type="molecule type" value="Genomic_DNA"/>
</dbReference>
<feature type="compositionally biased region" description="Basic and acidic residues" evidence="2">
    <location>
        <begin position="66"/>
        <end position="92"/>
    </location>
</feature>
<protein>
    <recommendedName>
        <fullName evidence="6">Secreted protein</fullName>
    </recommendedName>
</protein>
<dbReference type="AlphaFoldDB" id="A0A2U3KFI1"/>
<keyword evidence="3" id="KW-0732">Signal</keyword>